<organism evidence="1">
    <name type="scientific">Brassica napus</name>
    <name type="common">Rape</name>
    <dbReference type="NCBI Taxonomy" id="3708"/>
    <lineage>
        <taxon>Eukaryota</taxon>
        <taxon>Viridiplantae</taxon>
        <taxon>Streptophyta</taxon>
        <taxon>Embryophyta</taxon>
        <taxon>Tracheophyta</taxon>
        <taxon>Spermatophyta</taxon>
        <taxon>Magnoliopsida</taxon>
        <taxon>eudicotyledons</taxon>
        <taxon>Gunneridae</taxon>
        <taxon>Pentapetalae</taxon>
        <taxon>rosids</taxon>
        <taxon>malvids</taxon>
        <taxon>Brassicales</taxon>
        <taxon>Brassicaceae</taxon>
        <taxon>Brassiceae</taxon>
        <taxon>Brassica</taxon>
    </lineage>
</organism>
<dbReference type="EMBL" id="HG994363">
    <property type="protein sequence ID" value="CAF2041473.1"/>
    <property type="molecule type" value="Genomic_DNA"/>
</dbReference>
<sequence length="58" mass="6897">MDGREEQTMVEVQRTWSDCDKIEYDGDESFLKIIETNNKIISWRIKNKEKSLQKSSSQ</sequence>
<evidence type="ECO:0000313" key="1">
    <source>
        <dbReference type="EMBL" id="CAF2041473.1"/>
    </source>
</evidence>
<gene>
    <name evidence="1" type="ORF">DARMORV10_A09P21190.1</name>
</gene>
<name>A0A816NXH0_BRANA</name>
<dbReference type="AlphaFoldDB" id="A0A816NXH0"/>
<dbReference type="Proteomes" id="UP001295469">
    <property type="component" value="Chromosome A09"/>
</dbReference>
<proteinExistence type="predicted"/>
<reference evidence="1" key="1">
    <citation type="submission" date="2021-01" db="EMBL/GenBank/DDBJ databases">
        <authorList>
            <consortium name="Genoscope - CEA"/>
            <person name="William W."/>
        </authorList>
    </citation>
    <scope>NUCLEOTIDE SEQUENCE</scope>
</reference>
<accession>A0A816NXH0</accession>
<protein>
    <submittedName>
        <fullName evidence="1">(rape) hypothetical protein</fullName>
    </submittedName>
</protein>
<feature type="non-terminal residue" evidence="1">
    <location>
        <position position="1"/>
    </location>
</feature>